<dbReference type="Proteomes" id="UP000594261">
    <property type="component" value="Chromosome 2"/>
</dbReference>
<evidence type="ECO:0000256" key="5">
    <source>
        <dbReference type="ARBA" id="ARBA00022857"/>
    </source>
</evidence>
<dbReference type="InParanoid" id="A0A7N2KT75"/>
<evidence type="ECO:0000256" key="2">
    <source>
        <dbReference type="ARBA" id="ARBA00005979"/>
    </source>
</evidence>
<evidence type="ECO:0000256" key="4">
    <source>
        <dbReference type="ARBA" id="ARBA00022643"/>
    </source>
</evidence>
<evidence type="ECO:0000256" key="3">
    <source>
        <dbReference type="ARBA" id="ARBA00022630"/>
    </source>
</evidence>
<organism evidence="7 8">
    <name type="scientific">Quercus lobata</name>
    <name type="common">Valley oak</name>
    <dbReference type="NCBI Taxonomy" id="97700"/>
    <lineage>
        <taxon>Eukaryota</taxon>
        <taxon>Viridiplantae</taxon>
        <taxon>Streptophyta</taxon>
        <taxon>Embryophyta</taxon>
        <taxon>Tracheophyta</taxon>
        <taxon>Spermatophyta</taxon>
        <taxon>Magnoliopsida</taxon>
        <taxon>eudicotyledons</taxon>
        <taxon>Gunneridae</taxon>
        <taxon>Pentapetalae</taxon>
        <taxon>rosids</taxon>
        <taxon>fabids</taxon>
        <taxon>Fagales</taxon>
        <taxon>Fagaceae</taxon>
        <taxon>Quercus</taxon>
    </lineage>
</organism>
<evidence type="ECO:0000259" key="6">
    <source>
        <dbReference type="Pfam" id="PF00724"/>
    </source>
</evidence>
<name>A0A7N2KT75_QUELO</name>
<accession>A0A7N2KT75</accession>
<keyword evidence="3" id="KW-0285">Flavoprotein</keyword>
<dbReference type="PANTHER" id="PTHR22893">
    <property type="entry name" value="NADH OXIDOREDUCTASE-RELATED"/>
    <property type="match status" value="1"/>
</dbReference>
<evidence type="ECO:0000256" key="1">
    <source>
        <dbReference type="ARBA" id="ARBA00001917"/>
    </source>
</evidence>
<dbReference type="InterPro" id="IPR045247">
    <property type="entry name" value="Oye-like"/>
</dbReference>
<dbReference type="InterPro" id="IPR001155">
    <property type="entry name" value="OxRdtase_FMN_N"/>
</dbReference>
<dbReference type="PANTHER" id="PTHR22893:SF62">
    <property type="entry name" value="12-OXOPHYTODIENOATE REDUCTASE-LIKE PROTEIN"/>
    <property type="match status" value="1"/>
</dbReference>
<feature type="domain" description="NADH:flavin oxidoreductase/NADH oxidase N-terminal" evidence="6">
    <location>
        <begin position="61"/>
        <end position="184"/>
    </location>
</feature>
<comment type="cofactor">
    <cofactor evidence="1">
        <name>FMN</name>
        <dbReference type="ChEBI" id="CHEBI:58210"/>
    </cofactor>
</comment>
<proteinExistence type="inferred from homology"/>
<dbReference type="SUPFAM" id="SSF51395">
    <property type="entry name" value="FMN-linked oxidoreductases"/>
    <property type="match status" value="1"/>
</dbReference>
<sequence length="213" mass="23752">METNCYQPNGQPPISCTDKPITAQIQIDGTSAAEYPPPRRLRTDEISQVVNDFRIAAKNAIEAVADEIGAEKVGIRLSPYADYNDSGDSNPEALGLYMAESLNKYGILYCHVIEPRMVTQFEKHETICSLLPMRKAFKGTFIVAGGYNREEGNVVIASGSADLVAFGRLFLANPDLPWRFEINAKLNKYDRNSFYTHDPVVGYTDYPFLEPDT</sequence>
<evidence type="ECO:0000313" key="7">
    <source>
        <dbReference type="EnsemblPlants" id="QL02p014904:mrna"/>
    </source>
</evidence>
<protein>
    <recommendedName>
        <fullName evidence="6">NADH:flavin oxidoreductase/NADH oxidase N-terminal domain-containing protein</fullName>
    </recommendedName>
</protein>
<dbReference type="OMA" id="WRFEINA"/>
<keyword evidence="8" id="KW-1185">Reference proteome</keyword>
<dbReference type="Gene3D" id="3.20.20.70">
    <property type="entry name" value="Aldolase class I"/>
    <property type="match status" value="2"/>
</dbReference>
<comment type="similarity">
    <text evidence="2">Belongs to the NADH:flavin oxidoreductase/NADH oxidase family.</text>
</comment>
<evidence type="ECO:0000313" key="8">
    <source>
        <dbReference type="Proteomes" id="UP000594261"/>
    </source>
</evidence>
<dbReference type="GO" id="GO:0016491">
    <property type="term" value="F:oxidoreductase activity"/>
    <property type="evidence" value="ECO:0007669"/>
    <property type="project" value="InterPro"/>
</dbReference>
<reference evidence="8" key="1">
    <citation type="journal article" date="2016" name="G3 (Bethesda)">
        <title>First Draft Assembly and Annotation of the Genome of a California Endemic Oak Quercus lobata Nee (Fagaceae).</title>
        <authorList>
            <person name="Sork V.L."/>
            <person name="Fitz-Gibbon S.T."/>
            <person name="Puiu D."/>
            <person name="Crepeau M."/>
            <person name="Gugger P.F."/>
            <person name="Sherman R."/>
            <person name="Stevens K."/>
            <person name="Langley C.H."/>
            <person name="Pellegrini M."/>
            <person name="Salzberg S.L."/>
        </authorList>
    </citation>
    <scope>NUCLEOTIDE SEQUENCE [LARGE SCALE GENOMIC DNA]</scope>
    <source>
        <strain evidence="8">cv. SW786</strain>
    </source>
</reference>
<dbReference type="GO" id="GO:0010181">
    <property type="term" value="F:FMN binding"/>
    <property type="evidence" value="ECO:0007669"/>
    <property type="project" value="InterPro"/>
</dbReference>
<dbReference type="EnsemblPlants" id="QL02p014904:mrna">
    <property type="protein sequence ID" value="QL02p014904:mrna"/>
    <property type="gene ID" value="QL02p014904"/>
</dbReference>
<reference evidence="7" key="2">
    <citation type="submission" date="2021-01" db="UniProtKB">
        <authorList>
            <consortium name="EnsemblPlants"/>
        </authorList>
    </citation>
    <scope>IDENTIFICATION</scope>
</reference>
<dbReference type="Gramene" id="QL02p014904:mrna">
    <property type="protein sequence ID" value="QL02p014904:mrna"/>
    <property type="gene ID" value="QL02p014904"/>
</dbReference>
<dbReference type="AlphaFoldDB" id="A0A7N2KT75"/>
<keyword evidence="5" id="KW-0521">NADP</keyword>
<keyword evidence="4" id="KW-0288">FMN</keyword>
<dbReference type="InterPro" id="IPR013785">
    <property type="entry name" value="Aldolase_TIM"/>
</dbReference>
<dbReference type="Pfam" id="PF00724">
    <property type="entry name" value="Oxidored_FMN"/>
    <property type="match status" value="1"/>
</dbReference>